<feature type="transmembrane region" description="Helical" evidence="1">
    <location>
        <begin position="468"/>
        <end position="492"/>
    </location>
</feature>
<sequence length="592" mass="65513">MSPAFRVAVVTLLWLASGGSLSAYTSVRVAFDSNVLVDDKRVIFAQGTGSLTVLNLDTGEVLLRKKPDSNFEYSGNLQLTGQGVLMTSYGRIVFLDRNTFAPVWRAEHCYGAVLDGEHVVSHDGNHSVTCRSVQSGQVSWKIDMEGGWHLSAANGKVLVATPDYSHRPPTLLVFDLKSGDRILRHDASSDVRWHQVYFDGRLIYLVEDGSAESHRASGRPLRVKMLDLEGKVVAEADHTSPKVVANASRENAAFIWGEKYFNGGQVQQVNPHERATLANLWEEGDESRDEREGDRESFRGRHHLPKLLASGIFVTTSSRDADIAVGQVLRLIKPKGLWVAYAPYLGEYGLISHVAEADGKLLLGSSEGQLECLDSETGRSRWLYTFPVIRQTMSYSSRHGMPPYLTEQAAEYRRGLEQTGNLSGSIRLPSDIQPASTRWAKLRAETDYPGRIVIDPSPDDPFHKLGRYVTWLAICAALPVAGVLVLVLARLARRKRPKQTLPSVPHDETPPSVGLAAWFLVLSVSPAYGLLEYGRVSHSWTIALKIIFALTISVAVSGTIRLCYARRWLAAFLFSVILIGCFFLMLNPIRFA</sequence>
<accession>A0ABS5BM89</accession>
<evidence type="ECO:0000256" key="2">
    <source>
        <dbReference type="SAM" id="SignalP"/>
    </source>
</evidence>
<dbReference type="Pfam" id="PF13360">
    <property type="entry name" value="PQQ_2"/>
    <property type="match status" value="1"/>
</dbReference>
<dbReference type="SUPFAM" id="SSF50998">
    <property type="entry name" value="Quinoprotein alcohol dehydrogenase-like"/>
    <property type="match status" value="1"/>
</dbReference>
<reference evidence="4 5" key="1">
    <citation type="submission" date="2021-04" db="EMBL/GenBank/DDBJ databases">
        <authorList>
            <person name="Ivanova A."/>
        </authorList>
    </citation>
    <scope>NUCLEOTIDE SEQUENCE [LARGE SCALE GENOMIC DNA]</scope>
    <source>
        <strain evidence="4 5">G18</strain>
    </source>
</reference>
<feature type="chain" id="PRO_5046112507" evidence="2">
    <location>
        <begin position="23"/>
        <end position="592"/>
    </location>
</feature>
<feature type="transmembrane region" description="Helical" evidence="1">
    <location>
        <begin position="537"/>
        <end position="556"/>
    </location>
</feature>
<evidence type="ECO:0000313" key="5">
    <source>
        <dbReference type="Proteomes" id="UP000676565"/>
    </source>
</evidence>
<dbReference type="InterPro" id="IPR015943">
    <property type="entry name" value="WD40/YVTN_repeat-like_dom_sf"/>
</dbReference>
<dbReference type="Proteomes" id="UP000676565">
    <property type="component" value="Unassembled WGS sequence"/>
</dbReference>
<name>A0ABS5BM89_9BACT</name>
<gene>
    <name evidence="4" type="ORF">J8F10_05900</name>
</gene>
<dbReference type="Gene3D" id="2.130.10.10">
    <property type="entry name" value="YVTN repeat-like/Quinoprotein amine dehydrogenase"/>
    <property type="match status" value="1"/>
</dbReference>
<evidence type="ECO:0000259" key="3">
    <source>
        <dbReference type="Pfam" id="PF13360"/>
    </source>
</evidence>
<keyword evidence="1" id="KW-1133">Transmembrane helix</keyword>
<dbReference type="RefSeq" id="WP_210652926.1">
    <property type="nucleotide sequence ID" value="NZ_JAGKQQ010000001.1"/>
</dbReference>
<keyword evidence="1" id="KW-0472">Membrane</keyword>
<keyword evidence="5" id="KW-1185">Reference proteome</keyword>
<proteinExistence type="predicted"/>
<feature type="transmembrane region" description="Helical" evidence="1">
    <location>
        <begin position="513"/>
        <end position="531"/>
    </location>
</feature>
<organism evidence="4 5">
    <name type="scientific">Gemmata palustris</name>
    <dbReference type="NCBI Taxonomy" id="2822762"/>
    <lineage>
        <taxon>Bacteria</taxon>
        <taxon>Pseudomonadati</taxon>
        <taxon>Planctomycetota</taxon>
        <taxon>Planctomycetia</taxon>
        <taxon>Gemmatales</taxon>
        <taxon>Gemmataceae</taxon>
        <taxon>Gemmata</taxon>
    </lineage>
</organism>
<feature type="signal peptide" evidence="2">
    <location>
        <begin position="1"/>
        <end position="22"/>
    </location>
</feature>
<dbReference type="InterPro" id="IPR011047">
    <property type="entry name" value="Quinoprotein_ADH-like_sf"/>
</dbReference>
<evidence type="ECO:0000256" key="1">
    <source>
        <dbReference type="SAM" id="Phobius"/>
    </source>
</evidence>
<feature type="transmembrane region" description="Helical" evidence="1">
    <location>
        <begin position="568"/>
        <end position="586"/>
    </location>
</feature>
<dbReference type="PANTHER" id="PTHR34512:SF30">
    <property type="entry name" value="OUTER MEMBRANE PROTEIN ASSEMBLY FACTOR BAMB"/>
    <property type="match status" value="1"/>
</dbReference>
<dbReference type="InterPro" id="IPR002372">
    <property type="entry name" value="PQQ_rpt_dom"/>
</dbReference>
<dbReference type="EMBL" id="JAGKQQ010000001">
    <property type="protein sequence ID" value="MBP3954814.1"/>
    <property type="molecule type" value="Genomic_DNA"/>
</dbReference>
<feature type="domain" description="Pyrrolo-quinoline quinone repeat" evidence="3">
    <location>
        <begin position="90"/>
        <end position="306"/>
    </location>
</feature>
<evidence type="ECO:0000313" key="4">
    <source>
        <dbReference type="EMBL" id="MBP3954814.1"/>
    </source>
</evidence>
<dbReference type="SMART" id="SM00564">
    <property type="entry name" value="PQQ"/>
    <property type="match status" value="3"/>
</dbReference>
<keyword evidence="2" id="KW-0732">Signal</keyword>
<protein>
    <submittedName>
        <fullName evidence="4">PQQ-binding-like beta-propeller repeat protein</fullName>
    </submittedName>
</protein>
<dbReference type="InterPro" id="IPR018391">
    <property type="entry name" value="PQQ_b-propeller_rpt"/>
</dbReference>
<keyword evidence="1" id="KW-0812">Transmembrane</keyword>
<comment type="caution">
    <text evidence="4">The sequence shown here is derived from an EMBL/GenBank/DDBJ whole genome shotgun (WGS) entry which is preliminary data.</text>
</comment>
<dbReference type="PANTHER" id="PTHR34512">
    <property type="entry name" value="CELL SURFACE PROTEIN"/>
    <property type="match status" value="1"/>
</dbReference>